<dbReference type="Gene3D" id="3.30.70.1060">
    <property type="entry name" value="Dimeric alpha+beta barrel"/>
    <property type="match status" value="1"/>
</dbReference>
<evidence type="ECO:0000313" key="4">
    <source>
        <dbReference type="EMBL" id="GAA2395557.1"/>
    </source>
</evidence>
<dbReference type="InterPro" id="IPR005545">
    <property type="entry name" value="YCII"/>
</dbReference>
<protein>
    <recommendedName>
        <fullName evidence="3">YCII-related domain-containing protein</fullName>
    </recommendedName>
</protein>
<evidence type="ECO:0000313" key="5">
    <source>
        <dbReference type="Proteomes" id="UP001501444"/>
    </source>
</evidence>
<sequence length="183" mass="19891">MTLYVALTYTADVDWTAPEHAEEMKDYAAFGQAAAAVIRGGHALYPTATATTVRVQGGDVLTSDGPYAETKEALTGFYLLECADLRRPFDGDGPARPAAAAPAGRARAAVLLRHVHRADRPRPGLQRRHGEEPVRPRPGNAARPPGPGGLLGIFCHTPLRRFRHVLRRARDRNARPGHPRLDP</sequence>
<evidence type="ECO:0000256" key="2">
    <source>
        <dbReference type="SAM" id="MobiDB-lite"/>
    </source>
</evidence>
<evidence type="ECO:0000256" key="1">
    <source>
        <dbReference type="ARBA" id="ARBA00007689"/>
    </source>
</evidence>
<dbReference type="SUPFAM" id="SSF54909">
    <property type="entry name" value="Dimeric alpha+beta barrel"/>
    <property type="match status" value="1"/>
</dbReference>
<feature type="domain" description="YCII-related" evidence="3">
    <location>
        <begin position="14"/>
        <end position="85"/>
    </location>
</feature>
<name>A0ABN3I5Z1_9ACTN</name>
<feature type="region of interest" description="Disordered" evidence="2">
    <location>
        <begin position="115"/>
        <end position="150"/>
    </location>
</feature>
<accession>A0ABN3I5Z1</accession>
<dbReference type="EMBL" id="BAAARV010000142">
    <property type="protein sequence ID" value="GAA2395557.1"/>
    <property type="molecule type" value="Genomic_DNA"/>
</dbReference>
<comment type="caution">
    <text evidence="4">The sequence shown here is derived from an EMBL/GenBank/DDBJ whole genome shotgun (WGS) entry which is preliminary data.</text>
</comment>
<evidence type="ECO:0000259" key="3">
    <source>
        <dbReference type="Pfam" id="PF03795"/>
    </source>
</evidence>
<reference evidence="4 5" key="1">
    <citation type="journal article" date="2019" name="Int. J. Syst. Evol. Microbiol.">
        <title>The Global Catalogue of Microorganisms (GCM) 10K type strain sequencing project: providing services to taxonomists for standard genome sequencing and annotation.</title>
        <authorList>
            <consortium name="The Broad Institute Genomics Platform"/>
            <consortium name="The Broad Institute Genome Sequencing Center for Infectious Disease"/>
            <person name="Wu L."/>
            <person name="Ma J."/>
        </authorList>
    </citation>
    <scope>NUCLEOTIDE SEQUENCE [LARGE SCALE GENOMIC DNA]</scope>
    <source>
        <strain evidence="4 5">JCM 3272</strain>
    </source>
</reference>
<dbReference type="Proteomes" id="UP001501444">
    <property type="component" value="Unassembled WGS sequence"/>
</dbReference>
<gene>
    <name evidence="4" type="ORF">GCM10010170_110480</name>
</gene>
<proteinExistence type="inferred from homology"/>
<feature type="compositionally biased region" description="Basic and acidic residues" evidence="2">
    <location>
        <begin position="118"/>
        <end position="135"/>
    </location>
</feature>
<organism evidence="4 5">
    <name type="scientific">Dactylosporangium salmoneum</name>
    <dbReference type="NCBI Taxonomy" id="53361"/>
    <lineage>
        <taxon>Bacteria</taxon>
        <taxon>Bacillati</taxon>
        <taxon>Actinomycetota</taxon>
        <taxon>Actinomycetes</taxon>
        <taxon>Micromonosporales</taxon>
        <taxon>Micromonosporaceae</taxon>
        <taxon>Dactylosporangium</taxon>
    </lineage>
</organism>
<comment type="similarity">
    <text evidence="1">Belongs to the YciI family.</text>
</comment>
<dbReference type="PANTHER" id="PTHR35174">
    <property type="entry name" value="BLL7171 PROTEIN-RELATED"/>
    <property type="match status" value="1"/>
</dbReference>
<dbReference type="PANTHER" id="PTHR35174:SF3">
    <property type="entry name" value="BLL7171 PROTEIN"/>
    <property type="match status" value="1"/>
</dbReference>
<keyword evidence="5" id="KW-1185">Reference proteome</keyword>
<dbReference type="InterPro" id="IPR011008">
    <property type="entry name" value="Dimeric_a/b-barrel"/>
</dbReference>
<dbReference type="Pfam" id="PF03795">
    <property type="entry name" value="YCII"/>
    <property type="match status" value="1"/>
</dbReference>